<accession>A0A068EMT7</accession>
<dbReference type="GeneID" id="22277048"/>
<proteinExistence type="predicted"/>
<dbReference type="RefSeq" id="YP_009099149.1">
    <property type="nucleotide sequence ID" value="NC_025423.1"/>
</dbReference>
<organism evidence="1 2">
    <name type="scientific">Bacillus phage CP-51</name>
    <dbReference type="NCBI Taxonomy" id="1391188"/>
    <lineage>
        <taxon>Viruses</taxon>
        <taxon>Duplodnaviria</taxon>
        <taxon>Heunggongvirae</taxon>
        <taxon>Uroviricota</taxon>
        <taxon>Caudoviricetes</taxon>
        <taxon>Herelleviridae</taxon>
        <taxon>Spounavirinae</taxon>
        <taxon>Siminovitchvirus</taxon>
        <taxon>Siminovitchvirus CP51</taxon>
    </lineage>
</organism>
<dbReference type="EMBL" id="KF554508">
    <property type="protein sequence ID" value="AID50540.1"/>
    <property type="molecule type" value="Genomic_DNA"/>
</dbReference>
<dbReference type="KEGG" id="vg:22277048"/>
<keyword evidence="2" id="KW-1185">Reference proteome</keyword>
<dbReference type="Proteomes" id="UP000027382">
    <property type="component" value="Segment"/>
</dbReference>
<dbReference type="OrthoDB" id="15139at10239"/>
<evidence type="ECO:0000313" key="1">
    <source>
        <dbReference type="EMBL" id="AID50540.1"/>
    </source>
</evidence>
<protein>
    <submittedName>
        <fullName evidence="1">Putative sigma factor</fullName>
    </submittedName>
</protein>
<evidence type="ECO:0000313" key="2">
    <source>
        <dbReference type="Proteomes" id="UP000027382"/>
    </source>
</evidence>
<name>A0A068EMT7_9CAUD</name>
<reference evidence="1" key="1">
    <citation type="journal article" date="2014" name="Virology">
        <title>The odd one out: Bacillus ACT bacteriophage CP-51 exhibits unusual properties compared to related Spounavirinae W.Ph. and Bastille.</title>
        <authorList>
            <person name="Klumpp J."/>
            <person name="Schmuki M."/>
            <person name="Sozhamannan S."/>
            <person name="Beyer W."/>
            <person name="Fouts D.E."/>
            <person name="Bernbach V."/>
            <person name="Calendar R."/>
            <person name="Loessner M.J."/>
        </authorList>
    </citation>
    <scope>NUCLEOTIDE SEQUENCE [LARGE SCALE GENOMIC DNA]</scope>
</reference>
<sequence length="187" mass="22608">MNDMTPPTHFEPVYLYNKYEPLRRKIYNKFKDQMANYTDKEELSAEIDRTFLSLVTEYNPHRGVDFPYYIKKMLDLRIFHWVNKYHKNINRETYSNDDNGIVVEDTQYAELLQRIVDLHSIDPDIQLGEKHRNLMIGLLVEQKTIQQLAEEEGVPANRLHARLYFLIQKFDKEYARLIEWWGEDLYD</sequence>